<dbReference type="Gene3D" id="2.60.40.1770">
    <property type="entry name" value="ephrin a2 ectodomain"/>
    <property type="match status" value="1"/>
</dbReference>
<dbReference type="Gene3D" id="3.30.200.20">
    <property type="entry name" value="Phosphorylase Kinase, domain 1"/>
    <property type="match status" value="1"/>
</dbReference>
<dbReference type="InterPro" id="IPR011009">
    <property type="entry name" value="Kinase-like_dom_sf"/>
</dbReference>
<dbReference type="Gene3D" id="2.60.120.260">
    <property type="entry name" value="Galactose-binding domain-like"/>
    <property type="match status" value="1"/>
</dbReference>
<evidence type="ECO:0000259" key="27">
    <source>
        <dbReference type="PROSITE" id="PS51550"/>
    </source>
</evidence>
<dbReference type="PROSITE" id="PS50011">
    <property type="entry name" value="PROTEIN_KINASE_DOM"/>
    <property type="match status" value="1"/>
</dbReference>
<evidence type="ECO:0000256" key="10">
    <source>
        <dbReference type="ARBA" id="ARBA00022777"/>
    </source>
</evidence>
<keyword evidence="6 22" id="KW-0812">Transmembrane</keyword>
<accession>A0A8C6TFI0</accession>
<dbReference type="PANTHER" id="PTHR46877">
    <property type="entry name" value="EPH RECEPTOR A5"/>
    <property type="match status" value="1"/>
</dbReference>
<dbReference type="InterPro" id="IPR008266">
    <property type="entry name" value="Tyr_kinase_AS"/>
</dbReference>
<evidence type="ECO:0000256" key="13">
    <source>
        <dbReference type="ARBA" id="ARBA00023136"/>
    </source>
</evidence>
<proteinExistence type="predicted"/>
<dbReference type="InterPro" id="IPR001245">
    <property type="entry name" value="Ser-Thr/Tyr_kinase_cat_dom"/>
</dbReference>
<dbReference type="EC" id="2.7.10.1" evidence="2"/>
<dbReference type="SMART" id="SM00219">
    <property type="entry name" value="TyrKc"/>
    <property type="match status" value="1"/>
</dbReference>
<dbReference type="Gene3D" id="1.10.150.50">
    <property type="entry name" value="Transcription Factor, Ets-1"/>
    <property type="match status" value="1"/>
</dbReference>
<dbReference type="PROSITE" id="PS00107">
    <property type="entry name" value="PROTEIN_KINASE_ATP"/>
    <property type="match status" value="1"/>
</dbReference>
<dbReference type="GO" id="GO:0005005">
    <property type="term" value="F:transmembrane-ephrin receptor activity"/>
    <property type="evidence" value="ECO:0007669"/>
    <property type="project" value="TreeGrafter"/>
</dbReference>
<dbReference type="SMART" id="SM00615">
    <property type="entry name" value="EPH_lbd"/>
    <property type="match status" value="1"/>
</dbReference>
<evidence type="ECO:0000256" key="14">
    <source>
        <dbReference type="ARBA" id="ARBA00023137"/>
    </source>
</evidence>
<feature type="domain" description="Fibronectin type-III" evidence="26">
    <location>
        <begin position="304"/>
        <end position="413"/>
    </location>
</feature>
<dbReference type="FunFam" id="1.10.510.10:FF:000019">
    <property type="entry name" value="Ephrin type-A receptor 5"/>
    <property type="match status" value="1"/>
</dbReference>
<dbReference type="FunFam" id="2.10.50.10:FF:000001">
    <property type="entry name" value="Ephrin type-A receptor 5"/>
    <property type="match status" value="1"/>
</dbReference>
<dbReference type="InterPro" id="IPR003961">
    <property type="entry name" value="FN3_dom"/>
</dbReference>
<keyword evidence="12 22" id="KW-1133">Transmembrane helix</keyword>
<feature type="disulfide bond" evidence="20">
    <location>
        <begin position="96"/>
        <end position="106"/>
    </location>
</feature>
<dbReference type="Pfam" id="PF00536">
    <property type="entry name" value="SAM_1"/>
    <property type="match status" value="1"/>
</dbReference>
<keyword evidence="11 19" id="KW-0067">ATP-binding</keyword>
<dbReference type="InterPro" id="IPR001090">
    <property type="entry name" value="Ephrin_rcpt_lig-bd_dom"/>
</dbReference>
<dbReference type="PROSITE" id="PS00791">
    <property type="entry name" value="RECEPTOR_TYR_KIN_V_2"/>
    <property type="match status" value="1"/>
</dbReference>
<keyword evidence="8" id="KW-0677">Repeat</keyword>
<keyword evidence="5" id="KW-0808">Transferase</keyword>
<evidence type="ECO:0000256" key="12">
    <source>
        <dbReference type="ARBA" id="ARBA00022989"/>
    </source>
</evidence>
<feature type="active site" description="Proton acceptor" evidence="18">
    <location>
        <position position="724"/>
    </location>
</feature>
<feature type="disulfide bond" evidence="20">
    <location>
        <begin position="61"/>
        <end position="179"/>
    </location>
</feature>
<keyword evidence="14" id="KW-0829">Tyrosine-protein kinase</keyword>
<evidence type="ECO:0000256" key="15">
    <source>
        <dbReference type="ARBA" id="ARBA00023170"/>
    </source>
</evidence>
<dbReference type="PROSITE" id="PS51550">
    <property type="entry name" value="EPH_LBD"/>
    <property type="match status" value="1"/>
</dbReference>
<evidence type="ECO:0000259" key="24">
    <source>
        <dbReference type="PROSITE" id="PS50011"/>
    </source>
</evidence>
<feature type="binding site" evidence="19">
    <location>
        <begin position="605"/>
        <end position="613"/>
    </location>
    <ligand>
        <name>ATP</name>
        <dbReference type="ChEBI" id="CHEBI:30616"/>
    </ligand>
</feature>
<dbReference type="InterPro" id="IPR050449">
    <property type="entry name" value="Ephrin_rcpt_TKs"/>
</dbReference>
<dbReference type="Pfam" id="PF07714">
    <property type="entry name" value="PK_Tyr_Ser-Thr"/>
    <property type="match status" value="1"/>
</dbReference>
<evidence type="ECO:0000256" key="17">
    <source>
        <dbReference type="ARBA" id="ARBA00051243"/>
    </source>
</evidence>
<dbReference type="GO" id="GO:0007411">
    <property type="term" value="P:axon guidance"/>
    <property type="evidence" value="ECO:0007669"/>
    <property type="project" value="TreeGrafter"/>
</dbReference>
<keyword evidence="10" id="KW-0418">Kinase</keyword>
<dbReference type="FunFam" id="1.10.150.50:FF:000001">
    <property type="entry name" value="Ephrin type-A receptor 5"/>
    <property type="match status" value="1"/>
</dbReference>
<dbReference type="CDD" id="cd05066">
    <property type="entry name" value="PTKc_EphR_A"/>
    <property type="match status" value="1"/>
</dbReference>
<evidence type="ECO:0000256" key="23">
    <source>
        <dbReference type="SAM" id="SignalP"/>
    </source>
</evidence>
<reference evidence="28" key="2">
    <citation type="submission" date="2025-09" db="UniProtKB">
        <authorList>
            <consortium name="Ensembl"/>
        </authorList>
    </citation>
    <scope>IDENTIFICATION</scope>
</reference>
<evidence type="ECO:0000256" key="1">
    <source>
        <dbReference type="ARBA" id="ARBA00004251"/>
    </source>
</evidence>
<evidence type="ECO:0000256" key="3">
    <source>
        <dbReference type="ARBA" id="ARBA00022475"/>
    </source>
</evidence>
<dbReference type="InterPro" id="IPR013783">
    <property type="entry name" value="Ig-like_fold"/>
</dbReference>
<keyword evidence="15" id="KW-0675">Receptor</keyword>
<dbReference type="GO" id="GO:0005524">
    <property type="term" value="F:ATP binding"/>
    <property type="evidence" value="ECO:0007669"/>
    <property type="project" value="UniProtKB-UniRule"/>
</dbReference>
<evidence type="ECO:0000256" key="7">
    <source>
        <dbReference type="ARBA" id="ARBA00022729"/>
    </source>
</evidence>
<dbReference type="FunFam" id="2.60.120.260:FF:000001">
    <property type="entry name" value="Ephrin type-A receptor 7"/>
    <property type="match status" value="1"/>
</dbReference>
<sequence length="945" mass="105284">MITMLQCVVAYAFCSLLFAVTLLDSMSALADLGWEAYPNEGWEEISVMDERNTPMRTYQVCNVMEANQNNWLRTRHISREGAQRVYIEIKFTLRDCNSLPGVPGTCKETFNMYYYESNNPNLWFIKESQYVKIDTIAADESFTQVDVGDRVMKLNTEVRDISNLSKKGFYLAFQDLGACICPLTVLNLAQFPDTITGGDTALVEVHGVCVNASEEFEAPKMYCSADGGWLVPIGRCVCKPGFEENKDVCQPCRPGTYKASATDAYCTKCPPHSSSPQEQATECICEKGYHRAESDPRSMACTRPPSAPENPISTVNETCVTLEWSSPRDTGGRGDVTYSLHCRKCSGDGRKCSPCGGSVHFIPRQFGLSSTTVLISDLQPDSNYSFTVESQNGVSDLSPTPRGTVVVNITTSQTVSVVLKERRSKDSVTLAWQGPERPNGAIVEYEVIYYEKNQREQNYTVLKTRSNMMTVDGLKPGTTYVFRVRARTDGGYGSYGGEIELETSHEDVLAIGDPNQSTILAVSIAGGIVLLIFLVTCFVVSGRHCGYIKAKQDPDEEKMQFQHGRVKLPGSRTYIHPHTYEDPNQAVRDFAKEIDASNIRIERVIGAGEFGEVCSGRLRVQGKREIYVAIKSLKAGYSDKQRRDFLSEASIMGQFDHPNIIRLEGVVTRCKPVMIITEFMENGSLDTFLKKHDGQFTVIQLVGMLRGIASGMKYLSDMSYVHRDLAARNILVNSNLVCKVSDFGLSRVLEDDPEAAYTTRGGKIPIRWTAPEAIAYRKFTSASDVWSYGIVMWEVLSYGERPYWESIDEGYRLPAPMDCPVVLHQLMLDCWEKGRSERPKFGQIVTILDKLIRNPASLRDLANSSVWEDPTTPEFSVSTVDEWLEAIKMGQYKENFSSAGYVSLDSILYISVSELSKMGVTLAGHQKKILSSVQSLQASGTHVQV</sequence>
<keyword evidence="3" id="KW-1003">Cell membrane</keyword>
<dbReference type="InterPro" id="IPR013761">
    <property type="entry name" value="SAM/pointed_sf"/>
</dbReference>
<dbReference type="InterPro" id="IPR016257">
    <property type="entry name" value="Tyr_kinase_ephrin_rcpt"/>
</dbReference>
<keyword evidence="4" id="KW-0597">Phosphoprotein</keyword>
<dbReference type="PANTHER" id="PTHR46877:SF8">
    <property type="entry name" value="RECEPTOR PROTEIN-TYROSINE KINASE"/>
    <property type="match status" value="1"/>
</dbReference>
<keyword evidence="29" id="KW-1185">Reference proteome</keyword>
<evidence type="ECO:0000259" key="26">
    <source>
        <dbReference type="PROSITE" id="PS50853"/>
    </source>
</evidence>
<evidence type="ECO:0000256" key="22">
    <source>
        <dbReference type="SAM" id="Phobius"/>
    </source>
</evidence>
<dbReference type="FunFam" id="3.30.200.20:FF:000001">
    <property type="entry name" value="Ephrin type-A receptor 5"/>
    <property type="match status" value="1"/>
</dbReference>
<feature type="chain" id="PRO_5034121074" description="receptor protein-tyrosine kinase" evidence="23">
    <location>
        <begin position="20"/>
        <end position="945"/>
    </location>
</feature>
<dbReference type="Gene3D" id="1.10.510.10">
    <property type="entry name" value="Transferase(Phosphotransferase) domain 1"/>
    <property type="match status" value="1"/>
</dbReference>
<dbReference type="InterPro" id="IPR001660">
    <property type="entry name" value="SAM"/>
</dbReference>
<dbReference type="InterPro" id="IPR027936">
    <property type="entry name" value="Eph_TM"/>
</dbReference>
<dbReference type="InterPro" id="IPR017441">
    <property type="entry name" value="Protein_kinase_ATP_BS"/>
</dbReference>
<dbReference type="FunFam" id="2.60.40.1770:FF:000001">
    <property type="entry name" value="Ephrin type-A receptor 5"/>
    <property type="match status" value="1"/>
</dbReference>
<evidence type="ECO:0000256" key="20">
    <source>
        <dbReference type="PIRSR" id="PIRSR000666-3"/>
    </source>
</evidence>
<dbReference type="SMART" id="SM01411">
    <property type="entry name" value="Ephrin_rec_like"/>
    <property type="match status" value="1"/>
</dbReference>
<dbReference type="Gene3D" id="2.60.40.10">
    <property type="entry name" value="Immunoglobulins"/>
    <property type="match status" value="2"/>
</dbReference>
<dbReference type="GO" id="GO:0005886">
    <property type="term" value="C:plasma membrane"/>
    <property type="evidence" value="ECO:0007669"/>
    <property type="project" value="UniProtKB-SubCell"/>
</dbReference>
<dbReference type="InterPro" id="IPR001426">
    <property type="entry name" value="Tyr_kinase_rcpt_V_CS"/>
</dbReference>
<dbReference type="SMART" id="SM00060">
    <property type="entry name" value="FN3"/>
    <property type="match status" value="2"/>
</dbReference>
<evidence type="ECO:0000259" key="25">
    <source>
        <dbReference type="PROSITE" id="PS50105"/>
    </source>
</evidence>
<dbReference type="AlphaFoldDB" id="A0A8C6TFI0"/>
<dbReference type="PROSITE" id="PS00109">
    <property type="entry name" value="PROTEIN_KINASE_TYR"/>
    <property type="match status" value="1"/>
</dbReference>
<dbReference type="PROSITE" id="PS50853">
    <property type="entry name" value="FN3"/>
    <property type="match status" value="2"/>
</dbReference>
<evidence type="ECO:0000256" key="11">
    <source>
        <dbReference type="ARBA" id="ARBA00022840"/>
    </source>
</evidence>
<dbReference type="SUPFAM" id="SSF56112">
    <property type="entry name" value="Protein kinase-like (PK-like)"/>
    <property type="match status" value="1"/>
</dbReference>
<name>A0A8C6TFI0_9GOBI</name>
<feature type="transmembrane region" description="Helical" evidence="22">
    <location>
        <begin position="519"/>
        <end position="541"/>
    </location>
</feature>
<keyword evidence="9 19" id="KW-0547">Nucleotide-binding</keyword>
<keyword evidence="7 23" id="KW-0732">Signal</keyword>
<feature type="binding site" evidence="19 21">
    <location>
        <position position="631"/>
    </location>
    <ligand>
        <name>ATP</name>
        <dbReference type="ChEBI" id="CHEBI:30616"/>
    </ligand>
</feature>
<dbReference type="SUPFAM" id="SSF49785">
    <property type="entry name" value="Galactose-binding domain-like"/>
    <property type="match status" value="1"/>
</dbReference>
<dbReference type="InterPro" id="IPR020635">
    <property type="entry name" value="Tyr_kinase_cat_dom"/>
</dbReference>
<keyword evidence="13 22" id="KW-0472">Membrane</keyword>
<evidence type="ECO:0000256" key="8">
    <source>
        <dbReference type="ARBA" id="ARBA00022737"/>
    </source>
</evidence>
<dbReference type="InterPro" id="IPR008979">
    <property type="entry name" value="Galactose-bd-like_sf"/>
</dbReference>
<evidence type="ECO:0000313" key="29">
    <source>
        <dbReference type="Proteomes" id="UP000694523"/>
    </source>
</evidence>
<keyword evidence="20" id="KW-1015">Disulfide bond</keyword>
<feature type="domain" description="Protein kinase" evidence="24">
    <location>
        <begin position="599"/>
        <end position="852"/>
    </location>
</feature>
<evidence type="ECO:0000256" key="2">
    <source>
        <dbReference type="ARBA" id="ARBA00011902"/>
    </source>
</evidence>
<dbReference type="Gene3D" id="2.10.50.10">
    <property type="entry name" value="Tumor Necrosis Factor Receptor, subunit A, domain 2"/>
    <property type="match status" value="1"/>
</dbReference>
<dbReference type="PRINTS" id="PR00109">
    <property type="entry name" value="TYRKINASE"/>
</dbReference>
<dbReference type="Pfam" id="PF14575">
    <property type="entry name" value="EphA2_TM"/>
    <property type="match status" value="1"/>
</dbReference>
<dbReference type="Pfam" id="PF01404">
    <property type="entry name" value="Ephrin_lbd"/>
    <property type="match status" value="1"/>
</dbReference>
<evidence type="ECO:0000256" key="6">
    <source>
        <dbReference type="ARBA" id="ARBA00022692"/>
    </source>
</evidence>
<dbReference type="SUPFAM" id="SSF49265">
    <property type="entry name" value="Fibronectin type III"/>
    <property type="match status" value="1"/>
</dbReference>
<dbReference type="CDD" id="cd00063">
    <property type="entry name" value="FN3"/>
    <property type="match status" value="2"/>
</dbReference>
<comment type="catalytic activity">
    <reaction evidence="17">
        <text>L-tyrosyl-[protein] + ATP = O-phospho-L-tyrosyl-[protein] + ADP + H(+)</text>
        <dbReference type="Rhea" id="RHEA:10596"/>
        <dbReference type="Rhea" id="RHEA-COMP:10136"/>
        <dbReference type="Rhea" id="RHEA-COMP:20101"/>
        <dbReference type="ChEBI" id="CHEBI:15378"/>
        <dbReference type="ChEBI" id="CHEBI:30616"/>
        <dbReference type="ChEBI" id="CHEBI:46858"/>
        <dbReference type="ChEBI" id="CHEBI:61978"/>
        <dbReference type="ChEBI" id="CHEBI:456216"/>
        <dbReference type="EC" id="2.7.10.1"/>
    </reaction>
</comment>
<evidence type="ECO:0000256" key="18">
    <source>
        <dbReference type="PIRSR" id="PIRSR000666-1"/>
    </source>
</evidence>
<dbReference type="FunFam" id="2.60.40.10:FF:000059">
    <property type="entry name" value="Ephrin type-A receptor 6"/>
    <property type="match status" value="1"/>
</dbReference>
<reference evidence="28" key="1">
    <citation type="submission" date="2025-08" db="UniProtKB">
        <authorList>
            <consortium name="Ensembl"/>
        </authorList>
    </citation>
    <scope>IDENTIFICATION</scope>
</reference>
<protein>
    <recommendedName>
        <fullName evidence="2">receptor protein-tyrosine kinase</fullName>
        <ecNumber evidence="2">2.7.10.1</ecNumber>
    </recommendedName>
</protein>
<evidence type="ECO:0000256" key="9">
    <source>
        <dbReference type="ARBA" id="ARBA00022741"/>
    </source>
</evidence>
<feature type="domain" description="Fibronectin type-III" evidence="26">
    <location>
        <begin position="414"/>
        <end position="506"/>
    </location>
</feature>
<dbReference type="PRINTS" id="PR00014">
    <property type="entry name" value="FNTYPEIII"/>
</dbReference>
<evidence type="ECO:0000256" key="4">
    <source>
        <dbReference type="ARBA" id="ARBA00022553"/>
    </source>
</evidence>
<dbReference type="InterPro" id="IPR000719">
    <property type="entry name" value="Prot_kinase_dom"/>
</dbReference>
<evidence type="ECO:0000256" key="21">
    <source>
        <dbReference type="PROSITE-ProRule" id="PRU10141"/>
    </source>
</evidence>
<dbReference type="FunFam" id="2.60.40.10:FF:001388">
    <property type="entry name" value="ephrin type-A receptor 3-like"/>
    <property type="match status" value="1"/>
</dbReference>
<dbReference type="SMART" id="SM00454">
    <property type="entry name" value="SAM"/>
    <property type="match status" value="1"/>
</dbReference>
<keyword evidence="16" id="KW-0325">Glycoprotein</keyword>
<evidence type="ECO:0000256" key="16">
    <source>
        <dbReference type="ARBA" id="ARBA00023180"/>
    </source>
</evidence>
<feature type="domain" description="Eph LBD" evidence="27">
    <location>
        <begin position="19"/>
        <end position="197"/>
    </location>
</feature>
<comment type="subcellular location">
    <subcellularLocation>
        <location evidence="1">Cell membrane</location>
        <topology evidence="1">Single-pass type I membrane protein</topology>
    </subcellularLocation>
</comment>
<dbReference type="Pfam" id="PF00041">
    <property type="entry name" value="fn3"/>
    <property type="match status" value="2"/>
</dbReference>
<dbReference type="Ensembl" id="ENSNMLT00000021963.1">
    <property type="protein sequence ID" value="ENSNMLP00000019542.1"/>
    <property type="gene ID" value="ENSNMLG00000012841.1"/>
</dbReference>
<dbReference type="InterPro" id="IPR036116">
    <property type="entry name" value="FN3_sf"/>
</dbReference>
<organism evidence="28 29">
    <name type="scientific">Neogobius melanostomus</name>
    <name type="common">round goby</name>
    <dbReference type="NCBI Taxonomy" id="47308"/>
    <lineage>
        <taxon>Eukaryota</taxon>
        <taxon>Metazoa</taxon>
        <taxon>Chordata</taxon>
        <taxon>Craniata</taxon>
        <taxon>Vertebrata</taxon>
        <taxon>Euteleostomi</taxon>
        <taxon>Actinopterygii</taxon>
        <taxon>Neopterygii</taxon>
        <taxon>Teleostei</taxon>
        <taxon>Neoteleostei</taxon>
        <taxon>Acanthomorphata</taxon>
        <taxon>Gobiaria</taxon>
        <taxon>Gobiiformes</taxon>
        <taxon>Gobioidei</taxon>
        <taxon>Gobiidae</taxon>
        <taxon>Benthophilinae</taxon>
        <taxon>Neogobiini</taxon>
        <taxon>Neogobius</taxon>
    </lineage>
</organism>
<feature type="signal peptide" evidence="23">
    <location>
        <begin position="1"/>
        <end position="19"/>
    </location>
</feature>
<evidence type="ECO:0000313" key="28">
    <source>
        <dbReference type="Ensembl" id="ENSNMLP00000019542.1"/>
    </source>
</evidence>
<dbReference type="SUPFAM" id="SSF47769">
    <property type="entry name" value="SAM/Pointed domain"/>
    <property type="match status" value="1"/>
</dbReference>
<feature type="domain" description="SAM" evidence="25">
    <location>
        <begin position="875"/>
        <end position="939"/>
    </location>
</feature>
<evidence type="ECO:0000256" key="19">
    <source>
        <dbReference type="PIRSR" id="PIRSR000666-2"/>
    </source>
</evidence>
<dbReference type="PROSITE" id="PS50105">
    <property type="entry name" value="SAM_DOMAIN"/>
    <property type="match status" value="1"/>
</dbReference>
<dbReference type="GO" id="GO:0030425">
    <property type="term" value="C:dendrite"/>
    <property type="evidence" value="ECO:0007669"/>
    <property type="project" value="TreeGrafter"/>
</dbReference>
<dbReference type="CDD" id="cd09488">
    <property type="entry name" value="SAM_EPH-R"/>
    <property type="match status" value="1"/>
</dbReference>
<dbReference type="PIRSF" id="PIRSF000666">
    <property type="entry name" value="TyrPK_ephrin_receptor"/>
    <property type="match status" value="1"/>
</dbReference>
<evidence type="ECO:0000256" key="5">
    <source>
        <dbReference type="ARBA" id="ARBA00022679"/>
    </source>
</evidence>
<dbReference type="Proteomes" id="UP000694523">
    <property type="component" value="Unplaced"/>
</dbReference>